<gene>
    <name evidence="1" type="ORF">C7S18_04795</name>
</gene>
<dbReference type="RefSeq" id="WP_106890487.1">
    <property type="nucleotide sequence ID" value="NZ_CP027860.1"/>
</dbReference>
<reference evidence="1 2" key="2">
    <citation type="submission" date="2018-03" db="EMBL/GenBank/DDBJ databases">
        <authorList>
            <person name="Keele B.F."/>
        </authorList>
    </citation>
    <scope>NUCLEOTIDE SEQUENCE [LARGE SCALE GENOMIC DNA]</scope>
    <source>
        <strain evidence="1 2">D13</strain>
    </source>
</reference>
<proteinExistence type="predicted"/>
<name>A0A2P1PNY9_9GAMM</name>
<organism evidence="1 2">
    <name type="scientific">Ahniella affigens</name>
    <dbReference type="NCBI Taxonomy" id="2021234"/>
    <lineage>
        <taxon>Bacteria</taxon>
        <taxon>Pseudomonadati</taxon>
        <taxon>Pseudomonadota</taxon>
        <taxon>Gammaproteobacteria</taxon>
        <taxon>Lysobacterales</taxon>
        <taxon>Rhodanobacteraceae</taxon>
        <taxon>Ahniella</taxon>
    </lineage>
</organism>
<evidence type="ECO:0000313" key="1">
    <source>
        <dbReference type="EMBL" id="AVP96559.1"/>
    </source>
</evidence>
<sequence length="80" mass="8933">MARISERRQSASAQLRKQIRALLTLERVSLTLGRLTERELSLVFILLADQLSEIRRSLAGLALERSSGERPTKNRGGSNS</sequence>
<reference evidence="1 2" key="1">
    <citation type="submission" date="2018-03" db="EMBL/GenBank/DDBJ databases">
        <title>Ahniella affigens gen. nov., sp. nov., a gammaproteobacterium isolated from sandy soil near a stream.</title>
        <authorList>
            <person name="Ko Y."/>
            <person name="Kim J.-H."/>
        </authorList>
    </citation>
    <scope>NUCLEOTIDE SEQUENCE [LARGE SCALE GENOMIC DNA]</scope>
    <source>
        <strain evidence="1 2">D13</strain>
    </source>
</reference>
<accession>A0A2P1PNY9</accession>
<protein>
    <submittedName>
        <fullName evidence="1">Uncharacterized protein</fullName>
    </submittedName>
</protein>
<dbReference type="KEGG" id="xba:C7S18_04795"/>
<dbReference type="EMBL" id="CP027860">
    <property type="protein sequence ID" value="AVP96559.1"/>
    <property type="molecule type" value="Genomic_DNA"/>
</dbReference>
<dbReference type="AlphaFoldDB" id="A0A2P1PNY9"/>
<evidence type="ECO:0000313" key="2">
    <source>
        <dbReference type="Proteomes" id="UP000241074"/>
    </source>
</evidence>
<dbReference type="Proteomes" id="UP000241074">
    <property type="component" value="Chromosome"/>
</dbReference>
<keyword evidence="2" id="KW-1185">Reference proteome</keyword>